<dbReference type="AlphaFoldDB" id="D5ZTF5"/>
<reference evidence="3" key="1">
    <citation type="submission" date="2008-12" db="EMBL/GenBank/DDBJ databases">
        <title>Annotation of Streptomyces ghanaensis ATCC 14672.</title>
        <authorList>
            <consortium name="The Broad Institute Genome Sequencing Platform"/>
            <consortium name="Broad Institute Microbial Sequencing Center"/>
            <person name="Fischbach M."/>
            <person name="Ward D."/>
            <person name="Young S."/>
            <person name="Kodira C.D."/>
            <person name="Zeng Q."/>
            <person name="Koehrsen M."/>
            <person name="Godfrey P."/>
            <person name="Alvarado L."/>
            <person name="Berlin A.M."/>
            <person name="Borenstein D."/>
            <person name="Chen Z."/>
            <person name="Engels R."/>
            <person name="Freedman E."/>
            <person name="Gellesch M."/>
            <person name="Goldberg J."/>
            <person name="Griggs A."/>
            <person name="Gujja S."/>
            <person name="Heiman D.I."/>
            <person name="Hepburn T.A."/>
            <person name="Howarth C."/>
            <person name="Jen D."/>
            <person name="Larson L."/>
            <person name="Lewis B."/>
            <person name="Mehta T."/>
            <person name="Park D."/>
            <person name="Pearson M."/>
            <person name="Roberts A."/>
            <person name="Saif S."/>
            <person name="Shea T.D."/>
            <person name="Shenoy N."/>
            <person name="Sisk P."/>
            <person name="Stolte C."/>
            <person name="Sykes S.N."/>
            <person name="Walk T."/>
            <person name="White J."/>
            <person name="Yandava C."/>
            <person name="Straight P."/>
            <person name="Clardy J."/>
            <person name="Hung D."/>
            <person name="Kolter R."/>
            <person name="Mekalanos J."/>
            <person name="Walker S."/>
            <person name="Walsh C.T."/>
            <person name="Wieland B.L.C."/>
            <person name="Ilzarbe M."/>
            <person name="Galagan J."/>
            <person name="Nusbaum C."/>
            <person name="Birren B."/>
        </authorList>
    </citation>
    <scope>NUCLEOTIDE SEQUENCE [LARGE SCALE GENOMIC DNA]</scope>
    <source>
        <strain evidence="3">ATCC 14672 / DSM 40746 / JCM 4963 / KCTC 9882 / NRRL B-12104 / FH 1290</strain>
    </source>
</reference>
<gene>
    <name evidence="2" type="ORF">SSFG_03912</name>
</gene>
<name>D5ZTF5_STRV1</name>
<proteinExistence type="predicted"/>
<dbReference type="RefSeq" id="WP_004986475.1">
    <property type="nucleotide sequence ID" value="NZ_DS999641.1"/>
</dbReference>
<feature type="domain" description="ScoMcrA-like N-terminal head" evidence="1">
    <location>
        <begin position="5"/>
        <end position="90"/>
    </location>
</feature>
<evidence type="ECO:0000259" key="1">
    <source>
        <dbReference type="Pfam" id="PF26345"/>
    </source>
</evidence>
<organism evidence="2 3">
    <name type="scientific">Streptomyces viridosporus (strain ATCC 14672 / DSM 40746 / JCM 4963 / KCTC 9882 / NRRL B-12104 / FH 1290)</name>
    <name type="common">Streptomyces ghanaensis</name>
    <dbReference type="NCBI Taxonomy" id="566461"/>
    <lineage>
        <taxon>Bacteria</taxon>
        <taxon>Bacillati</taxon>
        <taxon>Actinomycetota</taxon>
        <taxon>Actinomycetes</taxon>
        <taxon>Kitasatosporales</taxon>
        <taxon>Streptomycetaceae</taxon>
        <taxon>Streptomyces</taxon>
    </lineage>
</organism>
<evidence type="ECO:0000313" key="2">
    <source>
        <dbReference type="EMBL" id="EFE68668.2"/>
    </source>
</evidence>
<sequence length="92" mass="10277">MHKGAITRGSVLKAIAEHDELGREAFLEAYHFGKARSYVLVHEEREYDSKAIAGVAHKWDQGRALAPGEFSGGKDHAVSWLRRLGFQVEELS</sequence>
<dbReference type="eggNOG" id="COG3440">
    <property type="taxonomic scope" value="Bacteria"/>
</dbReference>
<dbReference type="InterPro" id="IPR058807">
    <property type="entry name" value="ScoMcrA_N"/>
</dbReference>
<dbReference type="Pfam" id="PF26345">
    <property type="entry name" value="ScoMcrA_N"/>
    <property type="match status" value="1"/>
</dbReference>
<dbReference type="EMBL" id="DS999641">
    <property type="protein sequence ID" value="EFE68668.2"/>
    <property type="molecule type" value="Genomic_DNA"/>
</dbReference>
<accession>D5ZTF5</accession>
<dbReference type="Proteomes" id="UP000003824">
    <property type="component" value="Unassembled WGS sequence"/>
</dbReference>
<protein>
    <recommendedName>
        <fullName evidence="1">ScoMcrA-like N-terminal head domain-containing protein</fullName>
    </recommendedName>
</protein>
<evidence type="ECO:0000313" key="3">
    <source>
        <dbReference type="Proteomes" id="UP000003824"/>
    </source>
</evidence>